<dbReference type="Pfam" id="PF00520">
    <property type="entry name" value="Ion_trans"/>
    <property type="match status" value="1"/>
</dbReference>
<evidence type="ECO:0000313" key="8">
    <source>
        <dbReference type="EMBL" id="CAL1166182.1"/>
    </source>
</evidence>
<sequence>VPLWFGIVNTILVFIFVTETILKLLAVGCNEFWKGEECLWNGFDFVIVSLSVAETVIDWLAQTMSSSADGSNSFRIMRALRLARTLRGVRLIRVFRYFSALRGLILSIFSTMGSLL</sequence>
<dbReference type="EMBL" id="CAMXCT020005597">
    <property type="protein sequence ID" value="CAL1166182.1"/>
    <property type="molecule type" value="Genomic_DNA"/>
</dbReference>
<reference evidence="8" key="2">
    <citation type="submission" date="2024-04" db="EMBL/GenBank/DDBJ databases">
        <authorList>
            <person name="Chen Y."/>
            <person name="Shah S."/>
            <person name="Dougan E. K."/>
            <person name="Thang M."/>
            <person name="Chan C."/>
        </authorList>
    </citation>
    <scope>NUCLEOTIDE SEQUENCE [LARGE SCALE GENOMIC DNA]</scope>
</reference>
<keyword evidence="10" id="KW-1185">Reference proteome</keyword>
<evidence type="ECO:0000259" key="6">
    <source>
        <dbReference type="Pfam" id="PF00520"/>
    </source>
</evidence>
<evidence type="ECO:0000313" key="7">
    <source>
        <dbReference type="EMBL" id="CAI4012807.1"/>
    </source>
</evidence>
<dbReference type="PANTHER" id="PTHR10037">
    <property type="entry name" value="VOLTAGE-GATED CATION CHANNEL CALCIUM AND SODIUM"/>
    <property type="match status" value="1"/>
</dbReference>
<proteinExistence type="predicted"/>
<name>A0A9P1GJQ3_9DINO</name>
<feature type="transmembrane region" description="Helical" evidence="5">
    <location>
        <begin position="94"/>
        <end position="115"/>
    </location>
</feature>
<dbReference type="OrthoDB" id="431504at2759"/>
<evidence type="ECO:0000256" key="2">
    <source>
        <dbReference type="ARBA" id="ARBA00022692"/>
    </source>
</evidence>
<feature type="domain" description="Ion transport" evidence="6">
    <location>
        <begin position="4"/>
        <end position="115"/>
    </location>
</feature>
<dbReference type="Proteomes" id="UP001152797">
    <property type="component" value="Unassembled WGS sequence"/>
</dbReference>
<dbReference type="Gene3D" id="1.20.120.350">
    <property type="entry name" value="Voltage-gated potassium channels. Chain C"/>
    <property type="match status" value="1"/>
</dbReference>
<feature type="transmembrane region" description="Helical" evidence="5">
    <location>
        <begin position="6"/>
        <end position="26"/>
    </location>
</feature>
<dbReference type="GO" id="GO:0005248">
    <property type="term" value="F:voltage-gated sodium channel activity"/>
    <property type="evidence" value="ECO:0007669"/>
    <property type="project" value="TreeGrafter"/>
</dbReference>
<protein>
    <submittedName>
        <fullName evidence="9">Beta-glucosidase</fullName>
    </submittedName>
</protein>
<feature type="non-terminal residue" evidence="7">
    <location>
        <position position="1"/>
    </location>
</feature>
<gene>
    <name evidence="7" type="ORF">C1SCF055_LOCUS37834</name>
</gene>
<keyword evidence="2 5" id="KW-0812">Transmembrane</keyword>
<dbReference type="SUPFAM" id="SSF81324">
    <property type="entry name" value="Voltage-gated potassium channels"/>
    <property type="match status" value="1"/>
</dbReference>
<keyword evidence="3 5" id="KW-1133">Transmembrane helix</keyword>
<dbReference type="AlphaFoldDB" id="A0A9P1GJQ3"/>
<dbReference type="EMBL" id="CAMXCT010005597">
    <property type="protein sequence ID" value="CAI4012807.1"/>
    <property type="molecule type" value="Genomic_DNA"/>
</dbReference>
<dbReference type="InterPro" id="IPR043203">
    <property type="entry name" value="VGCC_Ca_Na"/>
</dbReference>
<comment type="caution">
    <text evidence="7">The sequence shown here is derived from an EMBL/GenBank/DDBJ whole genome shotgun (WGS) entry which is preliminary data.</text>
</comment>
<evidence type="ECO:0000256" key="4">
    <source>
        <dbReference type="ARBA" id="ARBA00023136"/>
    </source>
</evidence>
<dbReference type="InterPro" id="IPR005821">
    <property type="entry name" value="Ion_trans_dom"/>
</dbReference>
<reference evidence="7" key="1">
    <citation type="submission" date="2022-10" db="EMBL/GenBank/DDBJ databases">
        <authorList>
            <person name="Chen Y."/>
            <person name="Dougan E. K."/>
            <person name="Chan C."/>
            <person name="Rhodes N."/>
            <person name="Thang M."/>
        </authorList>
    </citation>
    <scope>NUCLEOTIDE SEQUENCE</scope>
</reference>
<evidence type="ECO:0000256" key="5">
    <source>
        <dbReference type="SAM" id="Phobius"/>
    </source>
</evidence>
<evidence type="ECO:0000313" key="10">
    <source>
        <dbReference type="Proteomes" id="UP001152797"/>
    </source>
</evidence>
<dbReference type="EMBL" id="CAMXCT030005597">
    <property type="protein sequence ID" value="CAL4800119.1"/>
    <property type="molecule type" value="Genomic_DNA"/>
</dbReference>
<feature type="non-terminal residue" evidence="7">
    <location>
        <position position="116"/>
    </location>
</feature>
<accession>A0A9P1GJQ3</accession>
<dbReference type="PANTHER" id="PTHR10037:SF62">
    <property type="entry name" value="SODIUM CHANNEL PROTEIN 60E"/>
    <property type="match status" value="1"/>
</dbReference>
<dbReference type="InterPro" id="IPR027359">
    <property type="entry name" value="Volt_channel_dom_sf"/>
</dbReference>
<evidence type="ECO:0000256" key="3">
    <source>
        <dbReference type="ARBA" id="ARBA00022989"/>
    </source>
</evidence>
<evidence type="ECO:0000256" key="1">
    <source>
        <dbReference type="ARBA" id="ARBA00004141"/>
    </source>
</evidence>
<organism evidence="7">
    <name type="scientific">Cladocopium goreaui</name>
    <dbReference type="NCBI Taxonomy" id="2562237"/>
    <lineage>
        <taxon>Eukaryota</taxon>
        <taxon>Sar</taxon>
        <taxon>Alveolata</taxon>
        <taxon>Dinophyceae</taxon>
        <taxon>Suessiales</taxon>
        <taxon>Symbiodiniaceae</taxon>
        <taxon>Cladocopium</taxon>
    </lineage>
</organism>
<dbReference type="GO" id="GO:0001518">
    <property type="term" value="C:voltage-gated sodium channel complex"/>
    <property type="evidence" value="ECO:0007669"/>
    <property type="project" value="TreeGrafter"/>
</dbReference>
<keyword evidence="4 5" id="KW-0472">Membrane</keyword>
<comment type="subcellular location">
    <subcellularLocation>
        <location evidence="1">Membrane</location>
        <topology evidence="1">Multi-pass membrane protein</topology>
    </subcellularLocation>
</comment>
<evidence type="ECO:0000313" key="9">
    <source>
        <dbReference type="EMBL" id="CAL4800119.1"/>
    </source>
</evidence>